<protein>
    <submittedName>
        <fullName evidence="2">ABC transporter permease</fullName>
    </submittedName>
</protein>
<dbReference type="Pfam" id="PF02405">
    <property type="entry name" value="MlaE"/>
    <property type="match status" value="1"/>
</dbReference>
<proteinExistence type="inferred from homology"/>
<keyword evidence="3" id="KW-1185">Reference proteome</keyword>
<dbReference type="EMBL" id="QKRX01000005">
    <property type="protein sequence ID" value="RAU18186.1"/>
    <property type="molecule type" value="Genomic_DNA"/>
</dbReference>
<feature type="transmembrane region" description="Helical" evidence="1">
    <location>
        <begin position="157"/>
        <end position="177"/>
    </location>
</feature>
<gene>
    <name evidence="2" type="ORF">DN062_08065</name>
</gene>
<keyword evidence="1" id="KW-1003">Cell membrane</keyword>
<feature type="transmembrane region" description="Helical" evidence="1">
    <location>
        <begin position="253"/>
        <end position="281"/>
    </location>
</feature>
<reference evidence="2 3" key="1">
    <citation type="submission" date="2018-06" db="EMBL/GenBank/DDBJ databases">
        <title>Nitrincola tibetense sp. nov., isolated from Lake XuguoCo on Tibetan Plateau.</title>
        <authorList>
            <person name="Xing P."/>
        </authorList>
    </citation>
    <scope>NUCLEOTIDE SEQUENCE [LARGE SCALE GENOMIC DNA]</scope>
    <source>
        <strain evidence="3">xg18</strain>
    </source>
</reference>
<name>A0A364NM61_9GAMM</name>
<dbReference type="GO" id="GO:0043190">
    <property type="term" value="C:ATP-binding cassette (ABC) transporter complex"/>
    <property type="evidence" value="ECO:0007669"/>
    <property type="project" value="InterPro"/>
</dbReference>
<comment type="similarity">
    <text evidence="1">Belongs to the MlaE permease family.</text>
</comment>
<accession>A0A364NM61</accession>
<dbReference type="PANTHER" id="PTHR30188:SF3">
    <property type="entry name" value="ABC TRANSPORTER PERMEASE"/>
    <property type="match status" value="1"/>
</dbReference>
<organism evidence="2 3">
    <name type="scientific">Nitrincola tibetensis</name>
    <dbReference type="NCBI Taxonomy" id="2219697"/>
    <lineage>
        <taxon>Bacteria</taxon>
        <taxon>Pseudomonadati</taxon>
        <taxon>Pseudomonadota</taxon>
        <taxon>Gammaproteobacteria</taxon>
        <taxon>Oceanospirillales</taxon>
        <taxon>Oceanospirillaceae</taxon>
        <taxon>Nitrincola</taxon>
    </lineage>
</organism>
<feature type="transmembrane region" description="Helical" evidence="1">
    <location>
        <begin position="301"/>
        <end position="322"/>
    </location>
</feature>
<evidence type="ECO:0000313" key="2">
    <source>
        <dbReference type="EMBL" id="RAU18186.1"/>
    </source>
</evidence>
<feature type="transmembrane region" description="Helical" evidence="1">
    <location>
        <begin position="343"/>
        <end position="364"/>
    </location>
</feature>
<dbReference type="InterPro" id="IPR030802">
    <property type="entry name" value="Permease_MalE"/>
</dbReference>
<evidence type="ECO:0000313" key="3">
    <source>
        <dbReference type="Proteomes" id="UP000250744"/>
    </source>
</evidence>
<evidence type="ECO:0000256" key="1">
    <source>
        <dbReference type="RuleBase" id="RU362044"/>
    </source>
</evidence>
<dbReference type="NCBIfam" id="TIGR00056">
    <property type="entry name" value="MlaE family lipid ABC transporter permease subunit"/>
    <property type="match status" value="1"/>
</dbReference>
<dbReference type="RefSeq" id="WP_112158829.1">
    <property type="nucleotide sequence ID" value="NZ_QKRX01000005.1"/>
</dbReference>
<dbReference type="OrthoDB" id="9810518at2"/>
<keyword evidence="1" id="KW-1133">Transmembrane helix</keyword>
<keyword evidence="1" id="KW-0812">Transmembrane</keyword>
<keyword evidence="1" id="KW-0472">Membrane</keyword>
<feature type="transmembrane region" description="Helical" evidence="1">
    <location>
        <begin position="183"/>
        <end position="201"/>
    </location>
</feature>
<dbReference type="GO" id="GO:0005548">
    <property type="term" value="F:phospholipid transporter activity"/>
    <property type="evidence" value="ECO:0007669"/>
    <property type="project" value="TreeGrafter"/>
</dbReference>
<keyword evidence="1" id="KW-0997">Cell inner membrane</keyword>
<dbReference type="AlphaFoldDB" id="A0A364NM61"/>
<dbReference type="Proteomes" id="UP000250744">
    <property type="component" value="Unassembled WGS sequence"/>
</dbReference>
<dbReference type="PANTHER" id="PTHR30188">
    <property type="entry name" value="ABC TRANSPORTER PERMEASE PROTEIN-RELATED"/>
    <property type="match status" value="1"/>
</dbReference>
<comment type="caution">
    <text evidence="2">The sequence shown here is derived from an EMBL/GenBank/DDBJ whole genome shotgun (WGS) entry which is preliminary data.</text>
</comment>
<comment type="subcellular location">
    <subcellularLocation>
        <location evidence="1">Cell inner membrane</location>
        <topology evidence="1">Multi-pass membrane protein</topology>
    </subcellularLocation>
</comment>
<sequence length="366" mass="39650">MALSHKTELPTLVLRDQGYCLTGHWTTHHIQALQRVGLPRLKGGTIDWYSEIQSLDTNGAVFLLKLIKNNGSVWPKGLSTAHERLLNYVDQYAIEVPAKAPELNMLADIGYRATQTLGHGRELLEFFGRLSALLFSLLLNPRQLKIKMLLDVVQRDGLHAVPIIALLAFLLGAVIAYQGGLQLATYGANIFIVELVSLTMLRELAPLICAIIVAGRSGSSYAAQLATMQMNQEVLALRSLGQDPFAWLILPKLLGLMLVMPLLTLLSMFAGIAGGMVVASLQLGLSPLEFLQRFGTEVGVIHVWVGLIKAPVFALLIVNVGCMQGLLAKGGAEAVGHSTTRSVVQGIFLVIIADALFSVLFAQLGW</sequence>
<dbReference type="InterPro" id="IPR003453">
    <property type="entry name" value="ABC_MlaE_roteobac"/>
</dbReference>